<dbReference type="Proteomes" id="UP001295684">
    <property type="component" value="Unassembled WGS sequence"/>
</dbReference>
<proteinExistence type="predicted"/>
<organism evidence="1 2">
    <name type="scientific">Euplotes crassus</name>
    <dbReference type="NCBI Taxonomy" id="5936"/>
    <lineage>
        <taxon>Eukaryota</taxon>
        <taxon>Sar</taxon>
        <taxon>Alveolata</taxon>
        <taxon>Ciliophora</taxon>
        <taxon>Intramacronucleata</taxon>
        <taxon>Spirotrichea</taxon>
        <taxon>Hypotrichia</taxon>
        <taxon>Euplotida</taxon>
        <taxon>Euplotidae</taxon>
        <taxon>Moneuplotes</taxon>
    </lineage>
</organism>
<reference evidence="1" key="1">
    <citation type="submission" date="2023-07" db="EMBL/GenBank/DDBJ databases">
        <authorList>
            <consortium name="AG Swart"/>
            <person name="Singh M."/>
            <person name="Singh A."/>
            <person name="Seah K."/>
            <person name="Emmerich C."/>
        </authorList>
    </citation>
    <scope>NUCLEOTIDE SEQUENCE</scope>
    <source>
        <strain evidence="1">DP1</strain>
    </source>
</reference>
<comment type="caution">
    <text evidence="1">The sequence shown here is derived from an EMBL/GenBank/DDBJ whole genome shotgun (WGS) entry which is preliminary data.</text>
</comment>
<dbReference type="AlphaFoldDB" id="A0AAD1XHP4"/>
<dbReference type="EMBL" id="CAMPGE010014275">
    <property type="protein sequence ID" value="CAI2372954.1"/>
    <property type="molecule type" value="Genomic_DNA"/>
</dbReference>
<evidence type="ECO:0000313" key="1">
    <source>
        <dbReference type="EMBL" id="CAI2372954.1"/>
    </source>
</evidence>
<keyword evidence="2" id="KW-1185">Reference proteome</keyword>
<accession>A0AAD1XHP4</accession>
<evidence type="ECO:0000313" key="2">
    <source>
        <dbReference type="Proteomes" id="UP001295684"/>
    </source>
</evidence>
<gene>
    <name evidence="1" type="ORF">ECRASSUSDP1_LOCUS14291</name>
</gene>
<protein>
    <submittedName>
        <fullName evidence="1">Uncharacterized protein</fullName>
    </submittedName>
</protein>
<sequence length="133" mass="15081">MVLFSCLKQIHNPFKFIDFEILKLTLVILLKTQPERPIGESAEVHTRNESTFFGKLEKKEYIGFLWAIAKSSSDKIPASKGKGKGFALTIVLSSVSPRYKAIVSFQNAELISFLFFPLRDESESMKISKAFED</sequence>
<name>A0AAD1XHP4_EUPCR</name>